<keyword evidence="10 13" id="KW-0239">DNA-directed DNA polymerase</keyword>
<reference evidence="16 17" key="1">
    <citation type="submission" date="2018-09" db="EMBL/GenBank/DDBJ databases">
        <authorList>
            <person name="Tagini F."/>
        </authorList>
    </citation>
    <scope>NUCLEOTIDE SEQUENCE [LARGE SCALE GENOMIC DNA]</scope>
    <source>
        <strain evidence="16 17">MK136</strain>
    </source>
</reference>
<dbReference type="GO" id="GO:0003676">
    <property type="term" value="F:nucleic acid binding"/>
    <property type="evidence" value="ECO:0007669"/>
    <property type="project" value="InterPro"/>
</dbReference>
<dbReference type="GO" id="GO:0006281">
    <property type="term" value="P:DNA repair"/>
    <property type="evidence" value="ECO:0007669"/>
    <property type="project" value="UniProtKB-UniRule"/>
</dbReference>
<evidence type="ECO:0000256" key="2">
    <source>
        <dbReference type="ARBA" id="ARBA00007391"/>
    </source>
</evidence>
<evidence type="ECO:0000256" key="9">
    <source>
        <dbReference type="ARBA" id="ARBA00022763"/>
    </source>
</evidence>
<dbReference type="InterPro" id="IPR011708">
    <property type="entry name" value="DNA_pol3_alpha_NTPase_dom"/>
</dbReference>
<dbReference type="InterPro" id="IPR004365">
    <property type="entry name" value="NA-bd_OB_tRNA"/>
</dbReference>
<dbReference type="InterPro" id="IPR003141">
    <property type="entry name" value="Pol/His_phosphatase_N"/>
</dbReference>
<evidence type="ECO:0000256" key="13">
    <source>
        <dbReference type="HAMAP-Rule" id="MF_01902"/>
    </source>
</evidence>
<protein>
    <recommendedName>
        <fullName evidence="4 13">Error-prone DNA polymerase</fullName>
        <ecNumber evidence="3 13">2.7.7.7</ecNumber>
    </recommendedName>
</protein>
<dbReference type="InterPro" id="IPR040982">
    <property type="entry name" value="DNA_pol3_finger"/>
</dbReference>
<evidence type="ECO:0000256" key="3">
    <source>
        <dbReference type="ARBA" id="ARBA00012417"/>
    </source>
</evidence>
<dbReference type="GO" id="GO:0008408">
    <property type="term" value="F:3'-5' exonuclease activity"/>
    <property type="evidence" value="ECO:0007669"/>
    <property type="project" value="InterPro"/>
</dbReference>
<dbReference type="AlphaFoldDB" id="A0A498PSN7"/>
<evidence type="ECO:0000259" key="15">
    <source>
        <dbReference type="SMART" id="SM00481"/>
    </source>
</evidence>
<dbReference type="EMBL" id="UPHP01000022">
    <property type="protein sequence ID" value="VBA35385.1"/>
    <property type="molecule type" value="Genomic_DNA"/>
</dbReference>
<keyword evidence="5 13" id="KW-0963">Cytoplasm</keyword>
<dbReference type="HAMAP" id="MF_01902">
    <property type="entry name" value="DNApol_error_prone"/>
    <property type="match status" value="1"/>
</dbReference>
<dbReference type="InterPro" id="IPR016195">
    <property type="entry name" value="Pol/histidinol_Pase-like"/>
</dbReference>
<gene>
    <name evidence="13 16" type="primary">dnaE2</name>
    <name evidence="16" type="ORF">LAUMK136_01062</name>
</gene>
<dbReference type="PANTHER" id="PTHR32294:SF4">
    <property type="entry name" value="ERROR-PRONE DNA POLYMERASE"/>
    <property type="match status" value="1"/>
</dbReference>
<keyword evidence="7 13" id="KW-0548">Nucleotidyltransferase</keyword>
<comment type="function">
    <text evidence="13">DNA polymerase involved in damage-induced mutagenesis and translesion synthesis (TLS). It is not the major replicative DNA polymerase.</text>
</comment>
<dbReference type="EC" id="2.7.7.7" evidence="3 13"/>
<keyword evidence="9 13" id="KW-0227">DNA damage</keyword>
<comment type="subcellular location">
    <subcellularLocation>
        <location evidence="1 13">Cytoplasm</location>
    </subcellularLocation>
</comment>
<evidence type="ECO:0000256" key="6">
    <source>
        <dbReference type="ARBA" id="ARBA00022679"/>
    </source>
</evidence>
<name>A0A498PSN7_9MYCO</name>
<dbReference type="CDD" id="cd04485">
    <property type="entry name" value="DnaE_OBF"/>
    <property type="match status" value="1"/>
</dbReference>
<dbReference type="Gene3D" id="3.20.20.140">
    <property type="entry name" value="Metal-dependent hydrolases"/>
    <property type="match status" value="1"/>
</dbReference>
<evidence type="ECO:0000256" key="7">
    <source>
        <dbReference type="ARBA" id="ARBA00022695"/>
    </source>
</evidence>
<dbReference type="Pfam" id="PF07733">
    <property type="entry name" value="DNA_pol3_alpha"/>
    <property type="match status" value="1"/>
</dbReference>
<evidence type="ECO:0000256" key="10">
    <source>
        <dbReference type="ARBA" id="ARBA00022932"/>
    </source>
</evidence>
<dbReference type="GO" id="GO:0005737">
    <property type="term" value="C:cytoplasm"/>
    <property type="evidence" value="ECO:0007669"/>
    <property type="project" value="UniProtKB-SubCell"/>
</dbReference>
<evidence type="ECO:0000256" key="12">
    <source>
        <dbReference type="ARBA" id="ARBA00049244"/>
    </source>
</evidence>
<evidence type="ECO:0000256" key="8">
    <source>
        <dbReference type="ARBA" id="ARBA00022705"/>
    </source>
</evidence>
<dbReference type="InterPro" id="IPR004805">
    <property type="entry name" value="DnaE2/DnaE/PolC"/>
</dbReference>
<evidence type="ECO:0000256" key="11">
    <source>
        <dbReference type="ARBA" id="ARBA00023204"/>
    </source>
</evidence>
<dbReference type="PANTHER" id="PTHR32294">
    <property type="entry name" value="DNA POLYMERASE III SUBUNIT ALPHA"/>
    <property type="match status" value="1"/>
</dbReference>
<evidence type="ECO:0000313" key="16">
    <source>
        <dbReference type="EMBL" id="VBA35385.1"/>
    </source>
</evidence>
<dbReference type="InterPro" id="IPR023073">
    <property type="entry name" value="DnaE2"/>
</dbReference>
<dbReference type="InterPro" id="IPR004013">
    <property type="entry name" value="PHP_dom"/>
</dbReference>
<evidence type="ECO:0000256" key="1">
    <source>
        <dbReference type="ARBA" id="ARBA00004496"/>
    </source>
</evidence>
<feature type="domain" description="Polymerase/histidinol phosphatase N-terminal" evidence="15">
    <location>
        <begin position="65"/>
        <end position="132"/>
    </location>
</feature>
<dbReference type="GO" id="GO:0003887">
    <property type="term" value="F:DNA-directed DNA polymerase activity"/>
    <property type="evidence" value="ECO:0007669"/>
    <property type="project" value="UniProtKB-UniRule"/>
</dbReference>
<feature type="compositionally biased region" description="Basic and acidic residues" evidence="14">
    <location>
        <begin position="12"/>
        <end position="21"/>
    </location>
</feature>
<dbReference type="RefSeq" id="WP_122525068.1">
    <property type="nucleotide sequence ID" value="NZ_UPHP01000022.1"/>
</dbReference>
<dbReference type="Gene3D" id="1.10.150.870">
    <property type="match status" value="1"/>
</dbReference>
<dbReference type="OrthoDB" id="9803237at2"/>
<dbReference type="Pfam" id="PF01336">
    <property type="entry name" value="tRNA_anti-codon"/>
    <property type="match status" value="1"/>
</dbReference>
<proteinExistence type="inferred from homology"/>
<evidence type="ECO:0000256" key="14">
    <source>
        <dbReference type="SAM" id="MobiDB-lite"/>
    </source>
</evidence>
<dbReference type="Proteomes" id="UP000273307">
    <property type="component" value="Unassembled WGS sequence"/>
</dbReference>
<keyword evidence="8 13" id="KW-0235">DNA replication</keyword>
<dbReference type="NCBIfam" id="NF004225">
    <property type="entry name" value="PRK05672.1"/>
    <property type="match status" value="1"/>
</dbReference>
<accession>A0A498PSN7</accession>
<dbReference type="GO" id="GO:0006260">
    <property type="term" value="P:DNA replication"/>
    <property type="evidence" value="ECO:0007669"/>
    <property type="project" value="UniProtKB-KW"/>
</dbReference>
<comment type="similarity">
    <text evidence="2 13">Belongs to the DNA polymerase type-C family. DnaE2 subfamily.</text>
</comment>
<dbReference type="Pfam" id="PF14579">
    <property type="entry name" value="HHH_6"/>
    <property type="match status" value="1"/>
</dbReference>
<dbReference type="SUPFAM" id="SSF89550">
    <property type="entry name" value="PHP domain-like"/>
    <property type="match status" value="1"/>
</dbReference>
<comment type="catalytic activity">
    <reaction evidence="12 13">
        <text>DNA(n) + a 2'-deoxyribonucleoside 5'-triphosphate = DNA(n+1) + diphosphate</text>
        <dbReference type="Rhea" id="RHEA:22508"/>
        <dbReference type="Rhea" id="RHEA-COMP:17339"/>
        <dbReference type="Rhea" id="RHEA-COMP:17340"/>
        <dbReference type="ChEBI" id="CHEBI:33019"/>
        <dbReference type="ChEBI" id="CHEBI:61560"/>
        <dbReference type="ChEBI" id="CHEBI:173112"/>
        <dbReference type="EC" id="2.7.7.7"/>
    </reaction>
</comment>
<dbReference type="InterPro" id="IPR029460">
    <property type="entry name" value="DNAPol_HHH"/>
</dbReference>
<evidence type="ECO:0000313" key="17">
    <source>
        <dbReference type="Proteomes" id="UP000273307"/>
    </source>
</evidence>
<evidence type="ECO:0000256" key="4">
    <source>
        <dbReference type="ARBA" id="ARBA00017273"/>
    </source>
</evidence>
<dbReference type="SMART" id="SM00481">
    <property type="entry name" value="POLIIIAc"/>
    <property type="match status" value="1"/>
</dbReference>
<dbReference type="Pfam" id="PF02811">
    <property type="entry name" value="PHP"/>
    <property type="match status" value="1"/>
</dbReference>
<dbReference type="NCBIfam" id="TIGR00594">
    <property type="entry name" value="polc"/>
    <property type="match status" value="1"/>
</dbReference>
<evidence type="ECO:0000256" key="5">
    <source>
        <dbReference type="ARBA" id="ARBA00022490"/>
    </source>
</evidence>
<organism evidence="16 17">
    <name type="scientific">Mycobacterium attenuatum</name>
    <dbReference type="NCBI Taxonomy" id="2341086"/>
    <lineage>
        <taxon>Bacteria</taxon>
        <taxon>Bacillati</taxon>
        <taxon>Actinomycetota</taxon>
        <taxon>Actinomycetes</taxon>
        <taxon>Mycobacteriales</taxon>
        <taxon>Mycobacteriaceae</taxon>
        <taxon>Mycobacterium</taxon>
    </lineage>
</organism>
<keyword evidence="11 13" id="KW-0234">DNA repair</keyword>
<feature type="region of interest" description="Disordered" evidence="14">
    <location>
        <begin position="1"/>
        <end position="51"/>
    </location>
</feature>
<keyword evidence="6 13" id="KW-0808">Transferase</keyword>
<dbReference type="Pfam" id="PF17657">
    <property type="entry name" value="DNA_pol3_finger"/>
    <property type="match status" value="1"/>
</dbReference>
<sequence>MSWGNGPPSWAEMERVLDGKPRHAGAPVAAEPVDDGGLEGPWSRRRGTYIPKPDGDRVRASVAYAELHAHSAYSFLDGASTPEELVEEAARLDLRALALTDHNGLYGAVRFAEAAAELDMRTVFGAELSLGSEARTEQPDPPGPHLLVLARGPEGYRRLSRQLAAAHLAGGEKGKPRYDFDALTEAAGGHWHILTGCRKGHVRQSLSEGGPDAAQRALADLVDRFGARRVSIELTHHGQPLDDERNVTLAGLAPRFGVDVVATTGAHFAHPSRSRMAMAMGAIRARQSLDSAAGWLAPLGGSHLRSGDEMARLFAWHPEAVTAAAELGGQCAFELALIAPQLPPFDVPDGHTEDSWLRSLVLAGARDRYGPAAAAPRAYAQIEHELKVIAQLKFPGYFLVVHDITKFCRRNNILCQGRGSAANSAVCYALGVTAVDPIVNELLFERFLSPARDGPPDIDIDIESDQREKVIQYVYDKYGRDYAAQVANVITYRGRSAVRDMARALGFSQGQQDAWSKQISHWNGQAADMEGIPEQVIDLATQIRNLPRHMGIHSGGMVICDRPIADVCPVEWARMANRSVLQWDKDDCAAIGLVKFDLLGLGMLSALHYAIDLVAEHKGIEVDLARLDLSEPAVYEMLARADSVGVFQVESRAQMATLPRLRPRVFYDLVVEVALIRPGPIQGGSVHPYIRRRNGIDPVVYEHPSMASALRKTLGVPLFQEQLMQLAVDCAGFTAAEADQLRRAMGSKRSTERMRRLRGRFYDGMRALHDVDDEVIDRIYEKLEAFANFGFPESHALSFASLVFYSSWFKLHHPAAFCAALLRAQPMGFYSPQSLVADARRHGVVVHGPDVNASLAHATLENAGMEVRLGLGTVRHIGDDLAEKLVEERKTNGPFASLLDLTFRVQLSVPQTEALATAGALGCFGMSRREGLWAAGAAATQRPDRLPGVGAHGADGSRIPALPGMSELELAAADVWATGISPDSYPTQFLRADLDTMGVLPAAQLFSVPDGDRVLIAGAVTHRQRPGTAQGVTFINLEDETGMVNVLCTPGVWARHRRLAHTAPALLIRGQVQNASGAITVVAERMGRISLAVGSRSRDFR</sequence>
<keyword evidence="17" id="KW-1185">Reference proteome</keyword>